<keyword evidence="3" id="KW-1185">Reference proteome</keyword>
<evidence type="ECO:0000313" key="2">
    <source>
        <dbReference type="EMBL" id="MDS0298500.1"/>
    </source>
</evidence>
<comment type="caution">
    <text evidence="2">The sequence shown here is derived from an EMBL/GenBank/DDBJ whole genome shotgun (WGS) entry which is preliminary data.</text>
</comment>
<gene>
    <name evidence="2" type="ORF">NDI76_07085</name>
</gene>
<organism evidence="2 3">
    <name type="scientific">Halogeometricum salsisoli</name>
    <dbReference type="NCBI Taxonomy" id="2950536"/>
    <lineage>
        <taxon>Archaea</taxon>
        <taxon>Methanobacteriati</taxon>
        <taxon>Methanobacteriota</taxon>
        <taxon>Stenosarchaea group</taxon>
        <taxon>Halobacteria</taxon>
        <taxon>Halobacteriales</taxon>
        <taxon>Haloferacaceae</taxon>
        <taxon>Halogeometricum</taxon>
    </lineage>
</organism>
<proteinExistence type="predicted"/>
<name>A0ABU2GCF8_9EURY</name>
<sequence length="117" mass="12374">MTELVDVLRFPRAGGPDRYVAVSAGEGARVVEAREDRRRKRVRLLRALKWLVVLVVVGHAAVVAGEVALGLLGAGLVHVLLGVDVLQVEREVPDVVAAGIDSATAQERYGAGENGAE</sequence>
<protein>
    <submittedName>
        <fullName evidence="2">Uncharacterized protein</fullName>
    </submittedName>
</protein>
<keyword evidence="1" id="KW-0472">Membrane</keyword>
<dbReference type="Proteomes" id="UP001257060">
    <property type="component" value="Unassembled WGS sequence"/>
</dbReference>
<keyword evidence="1" id="KW-1133">Transmembrane helix</keyword>
<evidence type="ECO:0000256" key="1">
    <source>
        <dbReference type="SAM" id="Phobius"/>
    </source>
</evidence>
<dbReference type="RefSeq" id="WP_310923303.1">
    <property type="nucleotide sequence ID" value="NZ_JAMQOP010000001.1"/>
</dbReference>
<evidence type="ECO:0000313" key="3">
    <source>
        <dbReference type="Proteomes" id="UP001257060"/>
    </source>
</evidence>
<keyword evidence="1" id="KW-0812">Transmembrane</keyword>
<accession>A0ABU2GCF8</accession>
<reference evidence="2 3" key="1">
    <citation type="submission" date="2022-06" db="EMBL/GenBank/DDBJ databases">
        <title>Halogeometricum sp. a new haloarchaeum isolate from saline soil.</title>
        <authorList>
            <person name="Strakova D."/>
            <person name="Galisteo C."/>
            <person name="Sanchez-Porro C."/>
            <person name="Ventosa A."/>
        </authorList>
    </citation>
    <scope>NUCLEOTIDE SEQUENCE [LARGE SCALE GENOMIC DNA]</scope>
    <source>
        <strain evidence="2 3">S1BR25-6</strain>
    </source>
</reference>
<dbReference type="EMBL" id="JAMQOP010000001">
    <property type="protein sequence ID" value="MDS0298500.1"/>
    <property type="molecule type" value="Genomic_DNA"/>
</dbReference>
<feature type="transmembrane region" description="Helical" evidence="1">
    <location>
        <begin position="47"/>
        <end position="72"/>
    </location>
</feature>